<dbReference type="AlphaFoldDB" id="A0A7G7MFZ1"/>
<sequence>MTVSMEKPADPPPAPHSGALKRRSRSAVARSAGGDRSVLVLLGLVVLAAGVLVALLGYGVFGADRAGRPLLDPVVVDVLRAQPLIARIVAIAVGLLLLVLGLTWAARSLRPERKPDLVIDRGPTTAITVSSSAAADALAAQAADLPGVGRAKARMVGTEDAPALRVWVWLSDDADVRDVLERLHGQVLTSARSSLGIAALPVAVRLELDQATSGPRVS</sequence>
<dbReference type="RefSeq" id="WP_185718456.1">
    <property type="nucleotide sequence ID" value="NZ_BAAAWI010000001.1"/>
</dbReference>
<dbReference type="Proteomes" id="UP000515728">
    <property type="component" value="Chromosome"/>
</dbReference>
<evidence type="ECO:0000313" key="3">
    <source>
        <dbReference type="EMBL" id="QNG51702.1"/>
    </source>
</evidence>
<evidence type="ECO:0000313" key="4">
    <source>
        <dbReference type="Proteomes" id="UP000515728"/>
    </source>
</evidence>
<feature type="transmembrane region" description="Helical" evidence="2">
    <location>
        <begin position="38"/>
        <end position="61"/>
    </location>
</feature>
<evidence type="ECO:0000256" key="2">
    <source>
        <dbReference type="SAM" id="Phobius"/>
    </source>
</evidence>
<feature type="region of interest" description="Disordered" evidence="1">
    <location>
        <begin position="1"/>
        <end position="25"/>
    </location>
</feature>
<keyword evidence="2" id="KW-0472">Membrane</keyword>
<dbReference type="KEGG" id="ppel:H6H00_26945"/>
<dbReference type="EMBL" id="CP060131">
    <property type="protein sequence ID" value="QNG51702.1"/>
    <property type="molecule type" value="Genomic_DNA"/>
</dbReference>
<organism evidence="3 4">
    <name type="scientific">Pseudonocardia petroleophila</name>
    <dbReference type="NCBI Taxonomy" id="37331"/>
    <lineage>
        <taxon>Bacteria</taxon>
        <taxon>Bacillati</taxon>
        <taxon>Actinomycetota</taxon>
        <taxon>Actinomycetes</taxon>
        <taxon>Pseudonocardiales</taxon>
        <taxon>Pseudonocardiaceae</taxon>
        <taxon>Pseudonocardia</taxon>
    </lineage>
</organism>
<protein>
    <submittedName>
        <fullName evidence="3">Alkaline shock response membrane anchor protein AmaP</fullName>
    </submittedName>
</protein>
<reference evidence="3 4" key="1">
    <citation type="submission" date="2020-08" db="EMBL/GenBank/DDBJ databases">
        <authorList>
            <person name="Mo P."/>
        </authorList>
    </citation>
    <scope>NUCLEOTIDE SEQUENCE [LARGE SCALE GENOMIC DNA]</scope>
    <source>
        <strain evidence="3 4">CGMCC 4.1532</strain>
    </source>
</reference>
<proteinExistence type="predicted"/>
<keyword evidence="2" id="KW-0812">Transmembrane</keyword>
<feature type="transmembrane region" description="Helical" evidence="2">
    <location>
        <begin position="81"/>
        <end position="105"/>
    </location>
</feature>
<name>A0A7G7MFZ1_9PSEU</name>
<keyword evidence="4" id="KW-1185">Reference proteome</keyword>
<accession>A0A7G7MFZ1</accession>
<keyword evidence="2" id="KW-1133">Transmembrane helix</keyword>
<gene>
    <name evidence="3" type="ORF">H6H00_26945</name>
</gene>
<evidence type="ECO:0000256" key="1">
    <source>
        <dbReference type="SAM" id="MobiDB-lite"/>
    </source>
</evidence>